<dbReference type="EMBL" id="AMRL01000062">
    <property type="protein sequence ID" value="EKE67179.1"/>
    <property type="molecule type" value="Genomic_DNA"/>
</dbReference>
<comment type="caution">
    <text evidence="1">The sequence shown here is derived from an EMBL/GenBank/DDBJ whole genome shotgun (WGS) entry which is preliminary data.</text>
</comment>
<protein>
    <submittedName>
        <fullName evidence="1">Uncharacterized protein</fullName>
    </submittedName>
</protein>
<dbReference type="Proteomes" id="UP000006746">
    <property type="component" value="Unassembled WGS sequence"/>
</dbReference>
<organism evidence="1 2">
    <name type="scientific">Oceanibaculum indicum P24</name>
    <dbReference type="NCBI Taxonomy" id="1207063"/>
    <lineage>
        <taxon>Bacteria</taxon>
        <taxon>Pseudomonadati</taxon>
        <taxon>Pseudomonadota</taxon>
        <taxon>Alphaproteobacteria</taxon>
        <taxon>Rhodospirillales</taxon>
        <taxon>Oceanibaculaceae</taxon>
        <taxon>Oceanibaculum</taxon>
    </lineage>
</organism>
<proteinExistence type="predicted"/>
<evidence type="ECO:0000313" key="1">
    <source>
        <dbReference type="EMBL" id="EKE67179.1"/>
    </source>
</evidence>
<name>K2J9S1_9PROT</name>
<keyword evidence="2" id="KW-1185">Reference proteome</keyword>
<gene>
    <name evidence="1" type="ORF">P24_18829</name>
</gene>
<sequence>MLRKYACILIPSAVSPHSWNLIMDATQAERLYDDVHQERFALDPRLQEQITPP</sequence>
<dbReference type="AlphaFoldDB" id="K2J9S1"/>
<reference evidence="1 2" key="1">
    <citation type="journal article" date="2012" name="J. Bacteriol.">
        <title>Genome Sequence of Oceanibaculum indicum Type Strain P24.</title>
        <authorList>
            <person name="Lai Q."/>
            <person name="Shao Z."/>
        </authorList>
    </citation>
    <scope>NUCLEOTIDE SEQUENCE [LARGE SCALE GENOMIC DNA]</scope>
    <source>
        <strain evidence="1 2">P24</strain>
    </source>
</reference>
<evidence type="ECO:0000313" key="2">
    <source>
        <dbReference type="Proteomes" id="UP000006746"/>
    </source>
</evidence>
<accession>K2J9S1</accession>